<sequence length="454" mass="51226">MVSIMSDFFAPAALSVSELNAYARQLLEDNLIDLWVGGEVSNLTRAASGHFYFSLKDARAQVRCVLFKGVAQQLSQPLQEGDHIEVAGKISIYEARGEFQITINAVRHKGLGQLYEAYEQLKQQLTVEGLFSKERKRPLPVHPKVVGVVTSLAAAALRDVVTTLRRRHSGIRVIVYPTAVQGAGSEHQIAAAITSANQQALADVLIICRGGGSIEDLWSYNEEIVVRTVADSTIPTVSGVGHETDFTLTDFASDVRAPTPTAAAELVSPDMAQLRHSVTQWQKRIHQLLEQRYYDASQKLDWLARQLKHPQQNWQQQQQQLRDLARLLQIGMQRQIRQHRQNLIQQQRSLENTRPQTIHALQALEYRKQQLHQIWQNIFMRAQQRLQQQTSVLQAVSPLQILARGYSVVTNQRGQVIRDANKLKTGQYLNIRFACGERSVQVAPPKIQSDLFDN</sequence>
<feature type="domain" description="Exonuclease VII large subunit C-terminal" evidence="7">
    <location>
        <begin position="130"/>
        <end position="439"/>
    </location>
</feature>
<comment type="catalytic activity">
    <reaction evidence="5 6">
        <text>Exonucleolytic cleavage in either 5'- to 3'- or 3'- to 5'-direction to yield nucleoside 5'-phosphates.</text>
        <dbReference type="EC" id="3.1.11.6"/>
    </reaction>
</comment>
<dbReference type="Pfam" id="PF13742">
    <property type="entry name" value="tRNA_anti_2"/>
    <property type="match status" value="1"/>
</dbReference>
<evidence type="ECO:0000256" key="6">
    <source>
        <dbReference type="RuleBase" id="RU004355"/>
    </source>
</evidence>
<comment type="similarity">
    <text evidence="5 6">Belongs to the XseA family.</text>
</comment>
<evidence type="ECO:0000256" key="3">
    <source>
        <dbReference type="ARBA" id="ARBA00022801"/>
    </source>
</evidence>
<dbReference type="InterPro" id="IPR020579">
    <property type="entry name" value="Exonuc_VII_lsu_C"/>
</dbReference>
<evidence type="ECO:0000313" key="10">
    <source>
        <dbReference type="Proteomes" id="UP000027644"/>
    </source>
</evidence>
<dbReference type="NCBIfam" id="TIGR00237">
    <property type="entry name" value="xseA"/>
    <property type="match status" value="1"/>
</dbReference>
<dbReference type="AlphaFoldDB" id="A0A074V351"/>
<evidence type="ECO:0000259" key="7">
    <source>
        <dbReference type="Pfam" id="PF02601"/>
    </source>
</evidence>
<dbReference type="EC" id="3.1.11.6" evidence="5"/>
<dbReference type="CDD" id="cd04489">
    <property type="entry name" value="ExoVII_LU_OBF"/>
    <property type="match status" value="1"/>
</dbReference>
<evidence type="ECO:0000256" key="4">
    <source>
        <dbReference type="ARBA" id="ARBA00022839"/>
    </source>
</evidence>
<dbReference type="HAMAP" id="MF_00378">
    <property type="entry name" value="Exonuc_7_L"/>
    <property type="match status" value="1"/>
</dbReference>
<dbReference type="Pfam" id="PF02601">
    <property type="entry name" value="Exonuc_VII_L"/>
    <property type="match status" value="1"/>
</dbReference>
<dbReference type="PANTHER" id="PTHR30008:SF0">
    <property type="entry name" value="EXODEOXYRIBONUCLEASE 7 LARGE SUBUNIT"/>
    <property type="match status" value="1"/>
</dbReference>
<reference evidence="9 10" key="1">
    <citation type="journal article" date="2014" name="PLoS Genet.">
        <title>Hidden diversity in honey bee gut symbionts detected by single-cell genomics.</title>
        <authorList>
            <person name="Engel P."/>
            <person name="Stepanauskas R."/>
            <person name="Moran N."/>
        </authorList>
    </citation>
    <scope>NUCLEOTIDE SEQUENCE [LARGE SCALE GENOMIC DNA]</scope>
    <source>
        <strain evidence="9 10">SCGC AB-598-J21</strain>
    </source>
</reference>
<dbReference type="Gene3D" id="2.40.50.1010">
    <property type="match status" value="1"/>
</dbReference>
<gene>
    <name evidence="5" type="primary">xseA</name>
    <name evidence="9" type="ORF">SASC598J21_022740</name>
</gene>
<dbReference type="GO" id="GO:0006308">
    <property type="term" value="P:DNA catabolic process"/>
    <property type="evidence" value="ECO:0007669"/>
    <property type="project" value="UniProtKB-UniRule"/>
</dbReference>
<protein>
    <recommendedName>
        <fullName evidence="5">Exodeoxyribonuclease 7 large subunit</fullName>
        <ecNumber evidence="5">3.1.11.6</ecNumber>
    </recommendedName>
    <alternativeName>
        <fullName evidence="5">Exodeoxyribonuclease VII large subunit</fullName>
        <shortName evidence="5">Exonuclease VII large subunit</shortName>
    </alternativeName>
</protein>
<name>A0A074V351_9NEIS</name>
<feature type="domain" description="OB-fold nucleic acid binding" evidence="8">
    <location>
        <begin position="14"/>
        <end position="106"/>
    </location>
</feature>
<keyword evidence="2 5" id="KW-0540">Nuclease</keyword>
<keyword evidence="3 5" id="KW-0378">Hydrolase</keyword>
<evidence type="ECO:0000256" key="1">
    <source>
        <dbReference type="ARBA" id="ARBA00022490"/>
    </source>
</evidence>
<dbReference type="EMBL" id="AVQL01000456">
    <property type="protein sequence ID" value="KEP99837.1"/>
    <property type="molecule type" value="Genomic_DNA"/>
</dbReference>
<comment type="subcellular location">
    <subcellularLocation>
        <location evidence="5 6">Cytoplasm</location>
    </subcellularLocation>
</comment>
<keyword evidence="1 5" id="KW-0963">Cytoplasm</keyword>
<evidence type="ECO:0000256" key="5">
    <source>
        <dbReference type="HAMAP-Rule" id="MF_00378"/>
    </source>
</evidence>
<comment type="subunit">
    <text evidence="5">Heterooligomer composed of large and small subunits.</text>
</comment>
<proteinExistence type="inferred from homology"/>
<organism evidence="9 10">
    <name type="scientific">Snodgrassella alvi SCGC AB-598-J21</name>
    <dbReference type="NCBI Taxonomy" id="1385367"/>
    <lineage>
        <taxon>Bacteria</taxon>
        <taxon>Pseudomonadati</taxon>
        <taxon>Pseudomonadota</taxon>
        <taxon>Betaproteobacteria</taxon>
        <taxon>Neisseriales</taxon>
        <taxon>Neisseriaceae</taxon>
        <taxon>Snodgrassella</taxon>
    </lineage>
</organism>
<dbReference type="InterPro" id="IPR025824">
    <property type="entry name" value="OB-fold_nuc-bd_dom"/>
</dbReference>
<dbReference type="GO" id="GO:0005737">
    <property type="term" value="C:cytoplasm"/>
    <property type="evidence" value="ECO:0007669"/>
    <property type="project" value="UniProtKB-SubCell"/>
</dbReference>
<comment type="caution">
    <text evidence="9">The sequence shown here is derived from an EMBL/GenBank/DDBJ whole genome shotgun (WGS) entry which is preliminary data.</text>
</comment>
<evidence type="ECO:0000256" key="2">
    <source>
        <dbReference type="ARBA" id="ARBA00022722"/>
    </source>
</evidence>
<accession>A0A074V351</accession>
<evidence type="ECO:0000259" key="8">
    <source>
        <dbReference type="Pfam" id="PF13742"/>
    </source>
</evidence>
<dbReference type="InterPro" id="IPR003753">
    <property type="entry name" value="Exonuc_VII_L"/>
</dbReference>
<dbReference type="Proteomes" id="UP000027644">
    <property type="component" value="Unassembled WGS sequence"/>
</dbReference>
<dbReference type="PANTHER" id="PTHR30008">
    <property type="entry name" value="EXODEOXYRIBONUCLEASE 7 LARGE SUBUNIT"/>
    <property type="match status" value="1"/>
</dbReference>
<keyword evidence="4 5" id="KW-0269">Exonuclease</keyword>
<dbReference type="GO" id="GO:0003676">
    <property type="term" value="F:nucleic acid binding"/>
    <property type="evidence" value="ECO:0007669"/>
    <property type="project" value="InterPro"/>
</dbReference>
<comment type="function">
    <text evidence="5">Bidirectionally degrades single-stranded DNA into large acid-insoluble oligonucleotides, which are then degraded further into small acid-soluble oligonucleotides.</text>
</comment>
<evidence type="ECO:0000313" key="9">
    <source>
        <dbReference type="EMBL" id="KEP99837.1"/>
    </source>
</evidence>
<dbReference type="GO" id="GO:0008855">
    <property type="term" value="F:exodeoxyribonuclease VII activity"/>
    <property type="evidence" value="ECO:0007669"/>
    <property type="project" value="UniProtKB-UniRule"/>
</dbReference>
<dbReference type="GO" id="GO:0009318">
    <property type="term" value="C:exodeoxyribonuclease VII complex"/>
    <property type="evidence" value="ECO:0007669"/>
    <property type="project" value="UniProtKB-UniRule"/>
</dbReference>